<keyword evidence="2" id="KW-0732">Signal</keyword>
<feature type="region of interest" description="Disordered" evidence="1">
    <location>
        <begin position="852"/>
        <end position="898"/>
    </location>
</feature>
<reference evidence="3 5" key="1">
    <citation type="journal article" date="2012" name="Nature">
        <title>Algal genomes reveal evolutionary mosaicism and the fate of nucleomorphs.</title>
        <authorList>
            <consortium name="DOE Joint Genome Institute"/>
            <person name="Curtis B.A."/>
            <person name="Tanifuji G."/>
            <person name="Burki F."/>
            <person name="Gruber A."/>
            <person name="Irimia M."/>
            <person name="Maruyama S."/>
            <person name="Arias M.C."/>
            <person name="Ball S.G."/>
            <person name="Gile G.H."/>
            <person name="Hirakawa Y."/>
            <person name="Hopkins J.F."/>
            <person name="Kuo A."/>
            <person name="Rensing S.A."/>
            <person name="Schmutz J."/>
            <person name="Symeonidi A."/>
            <person name="Elias M."/>
            <person name="Eveleigh R.J."/>
            <person name="Herman E.K."/>
            <person name="Klute M.J."/>
            <person name="Nakayama T."/>
            <person name="Obornik M."/>
            <person name="Reyes-Prieto A."/>
            <person name="Armbrust E.V."/>
            <person name="Aves S.J."/>
            <person name="Beiko R.G."/>
            <person name="Coutinho P."/>
            <person name="Dacks J.B."/>
            <person name="Durnford D.G."/>
            <person name="Fast N.M."/>
            <person name="Green B.R."/>
            <person name="Grisdale C.J."/>
            <person name="Hempel F."/>
            <person name="Henrissat B."/>
            <person name="Hoppner M.P."/>
            <person name="Ishida K."/>
            <person name="Kim E."/>
            <person name="Koreny L."/>
            <person name="Kroth P.G."/>
            <person name="Liu Y."/>
            <person name="Malik S.B."/>
            <person name="Maier U.G."/>
            <person name="McRose D."/>
            <person name="Mock T."/>
            <person name="Neilson J.A."/>
            <person name="Onodera N.T."/>
            <person name="Poole A.M."/>
            <person name="Pritham E.J."/>
            <person name="Richards T.A."/>
            <person name="Rocap G."/>
            <person name="Roy S.W."/>
            <person name="Sarai C."/>
            <person name="Schaack S."/>
            <person name="Shirato S."/>
            <person name="Slamovits C.H."/>
            <person name="Spencer D.F."/>
            <person name="Suzuki S."/>
            <person name="Worden A.Z."/>
            <person name="Zauner S."/>
            <person name="Barry K."/>
            <person name="Bell C."/>
            <person name="Bharti A.K."/>
            <person name="Crow J.A."/>
            <person name="Grimwood J."/>
            <person name="Kramer R."/>
            <person name="Lindquist E."/>
            <person name="Lucas S."/>
            <person name="Salamov A."/>
            <person name="McFadden G.I."/>
            <person name="Lane C.E."/>
            <person name="Keeling P.J."/>
            <person name="Gray M.W."/>
            <person name="Grigoriev I.V."/>
            <person name="Archibald J.M."/>
        </authorList>
    </citation>
    <scope>NUCLEOTIDE SEQUENCE</scope>
    <source>
        <strain evidence="3 5">CCMP2712</strain>
    </source>
</reference>
<name>L1JD78_GUITC</name>
<protein>
    <submittedName>
        <fullName evidence="3 4">Uncharacterized protein</fullName>
    </submittedName>
</protein>
<evidence type="ECO:0000256" key="2">
    <source>
        <dbReference type="SAM" id="SignalP"/>
    </source>
</evidence>
<keyword evidence="5" id="KW-1185">Reference proteome</keyword>
<sequence length="945" mass="102920">MSSRPAVNFVVFIATLCLAHDEQLQSTEGPLCCLDAPETCSPVSADRTTKISLPLHATTVKAGSYMVIHLGGETRGEEVLIRIDGREFVRLPGKPAITMTIPRSLTGEHLFHATRSEQEEGDPSAACVCACIGGAASPTAPERPSLLLLAPENGTILPPPSHLARMTSAGHALMLSFSFAGVSLGVGEHRAHVRVTTAGKDSSCSLSPPGVNELLLSPDEVEFDILQLMLQQACLTEGWRKVEIALVSWTGAVCNHSLPRAWSSNPLLLRSVWFQISSEAAWKATLNDERVEPKDSGGQAVARSSYRIQILHPHRLSCFSVREVPSPRHHRKSRTIPLVSLNSSKAVLNAPTMNFMLVLRSSPCLGDGRFSLFRIAVNDSIVGEVSSSCSLEIPLLVKEAGRCSIHISLLVLPRSAGSSQSFDQAAAELVADARTEVEMVSGVGKAADGSGMSGIVGGNQRRGSLYSSWDGLKTMAALAEVRITHPVHGSTFALPCRPGEVEHGGLTAVAELHNVAMGSGALHAVVRLDGRLVREGEEADARRMRWWSTRVVVTLPWRMLGIGSHYLSVSLVDEEGVEAPAAPPAIVGFRVDAVRWSREEGELEVCKRRAGEEGEAERQEGRVYQQRQLGTLEEQLEEYVRVHDGIMKLVLEGKAETSSYARILVYTPPDYGWGNRMLDLAACLLLAMVTDRALVVNWTRPFPLSHFIGNGLREEKGAARWGRGREIRSLVPRANVLVDLAVEENLQRLLVSGIHQPERVLSHADGPSLQSWAEEEEDAVVMPDLSRCLHQKKLSAACEEGLDTNSRVLSLYFSCSSWELLTALRSCSRFGLRSLPRIIYRHSRLSRSHVNVESEDEEESWMRGTRDSRSSARATAREGGRQREREEEEGMGLGGRESLDEILSPARGIKTWPCSSLSYLGAHARLSGDWDPSGEWGGGGQGGAE</sequence>
<evidence type="ECO:0000256" key="1">
    <source>
        <dbReference type="SAM" id="MobiDB-lite"/>
    </source>
</evidence>
<organism evidence="3">
    <name type="scientific">Guillardia theta (strain CCMP2712)</name>
    <name type="common">Cryptophyte</name>
    <dbReference type="NCBI Taxonomy" id="905079"/>
    <lineage>
        <taxon>Eukaryota</taxon>
        <taxon>Cryptophyceae</taxon>
        <taxon>Pyrenomonadales</taxon>
        <taxon>Geminigeraceae</taxon>
        <taxon>Guillardia</taxon>
    </lineage>
</organism>
<proteinExistence type="predicted"/>
<evidence type="ECO:0000313" key="3">
    <source>
        <dbReference type="EMBL" id="EKX46488.1"/>
    </source>
</evidence>
<accession>L1JD78</accession>
<evidence type="ECO:0000313" key="5">
    <source>
        <dbReference type="Proteomes" id="UP000011087"/>
    </source>
</evidence>
<feature type="chain" id="PRO_5008771269" evidence="2">
    <location>
        <begin position="20"/>
        <end position="945"/>
    </location>
</feature>
<gene>
    <name evidence="3" type="ORF">GUITHDRAFT_138226</name>
</gene>
<reference evidence="4" key="3">
    <citation type="submission" date="2016-03" db="UniProtKB">
        <authorList>
            <consortium name="EnsemblProtists"/>
        </authorList>
    </citation>
    <scope>IDENTIFICATION</scope>
</reference>
<feature type="signal peptide" evidence="2">
    <location>
        <begin position="1"/>
        <end position="19"/>
    </location>
</feature>
<evidence type="ECO:0000313" key="4">
    <source>
        <dbReference type="EnsemblProtists" id="EKX46488"/>
    </source>
</evidence>
<dbReference type="EnsemblProtists" id="EKX46488">
    <property type="protein sequence ID" value="EKX46488"/>
    <property type="gene ID" value="GUITHDRAFT_138226"/>
</dbReference>
<reference evidence="5" key="2">
    <citation type="submission" date="2012-11" db="EMBL/GenBank/DDBJ databases">
        <authorList>
            <person name="Kuo A."/>
            <person name="Curtis B.A."/>
            <person name="Tanifuji G."/>
            <person name="Burki F."/>
            <person name="Gruber A."/>
            <person name="Irimia M."/>
            <person name="Maruyama S."/>
            <person name="Arias M.C."/>
            <person name="Ball S.G."/>
            <person name="Gile G.H."/>
            <person name="Hirakawa Y."/>
            <person name="Hopkins J.F."/>
            <person name="Rensing S.A."/>
            <person name="Schmutz J."/>
            <person name="Symeonidi A."/>
            <person name="Elias M."/>
            <person name="Eveleigh R.J."/>
            <person name="Herman E.K."/>
            <person name="Klute M.J."/>
            <person name="Nakayama T."/>
            <person name="Obornik M."/>
            <person name="Reyes-Prieto A."/>
            <person name="Armbrust E.V."/>
            <person name="Aves S.J."/>
            <person name="Beiko R.G."/>
            <person name="Coutinho P."/>
            <person name="Dacks J.B."/>
            <person name="Durnford D.G."/>
            <person name="Fast N.M."/>
            <person name="Green B.R."/>
            <person name="Grisdale C."/>
            <person name="Hempe F."/>
            <person name="Henrissat B."/>
            <person name="Hoppner M.P."/>
            <person name="Ishida K.-I."/>
            <person name="Kim E."/>
            <person name="Koreny L."/>
            <person name="Kroth P.G."/>
            <person name="Liu Y."/>
            <person name="Malik S.-B."/>
            <person name="Maier U.G."/>
            <person name="McRose D."/>
            <person name="Mock T."/>
            <person name="Neilson J.A."/>
            <person name="Onodera N.T."/>
            <person name="Poole A.M."/>
            <person name="Pritham E.J."/>
            <person name="Richards T.A."/>
            <person name="Rocap G."/>
            <person name="Roy S.W."/>
            <person name="Sarai C."/>
            <person name="Schaack S."/>
            <person name="Shirato S."/>
            <person name="Slamovits C.H."/>
            <person name="Spencer D.F."/>
            <person name="Suzuki S."/>
            <person name="Worden A.Z."/>
            <person name="Zauner S."/>
            <person name="Barry K."/>
            <person name="Bell C."/>
            <person name="Bharti A.K."/>
            <person name="Crow J.A."/>
            <person name="Grimwood J."/>
            <person name="Kramer R."/>
            <person name="Lindquist E."/>
            <person name="Lucas S."/>
            <person name="Salamov A."/>
            <person name="McFadden G.I."/>
            <person name="Lane C.E."/>
            <person name="Keeling P.J."/>
            <person name="Gray M.W."/>
            <person name="Grigoriev I.V."/>
            <person name="Archibald J.M."/>
        </authorList>
    </citation>
    <scope>NUCLEOTIDE SEQUENCE</scope>
    <source>
        <strain evidence="5">CCMP2712</strain>
    </source>
</reference>
<dbReference type="AlphaFoldDB" id="L1JD78"/>
<dbReference type="PaxDb" id="55529-EKX46488"/>
<dbReference type="GeneID" id="17303168"/>
<dbReference type="EMBL" id="JH992994">
    <property type="protein sequence ID" value="EKX46488.1"/>
    <property type="molecule type" value="Genomic_DNA"/>
</dbReference>
<dbReference type="Proteomes" id="UP000011087">
    <property type="component" value="Unassembled WGS sequence"/>
</dbReference>
<dbReference type="RefSeq" id="XP_005833468.1">
    <property type="nucleotide sequence ID" value="XM_005833411.1"/>
</dbReference>
<dbReference type="KEGG" id="gtt:GUITHDRAFT_138226"/>
<dbReference type="HOGENOM" id="CLU_311117_0_0_1"/>
<feature type="compositionally biased region" description="Basic and acidic residues" evidence="1">
    <location>
        <begin position="860"/>
        <end position="885"/>
    </location>
</feature>